<proteinExistence type="inferred from homology"/>
<dbReference type="SUPFAM" id="SSF111352">
    <property type="entry name" value="Ammonium transporter"/>
    <property type="match status" value="1"/>
</dbReference>
<dbReference type="GO" id="GO:0008519">
    <property type="term" value="F:ammonium channel activity"/>
    <property type="evidence" value="ECO:0007669"/>
    <property type="project" value="InterPro"/>
</dbReference>
<dbReference type="InterPro" id="IPR024041">
    <property type="entry name" value="NH4_transpt_AmtB-like_dom"/>
</dbReference>
<evidence type="ECO:0000313" key="8">
    <source>
        <dbReference type="EMBL" id="EKM57377.1"/>
    </source>
</evidence>
<feature type="domain" description="Ammonium transporter AmtB-like" evidence="7">
    <location>
        <begin position="5"/>
        <end position="50"/>
    </location>
</feature>
<sequence length="191" mass="20153">NASYPGGGPVEIGSGIGGLAYSWVLGRRTERELLNFRPHNVSLVGLGTNLRAVLAVWNSMPAAAFGGIIWCFLDYRVERKLSMVGFCSGTIAGLVAATPTSGYVPLWASAITGTIVGAVSNYATKLKFYLRIDDALDPGAEHAMGGIIGLLLNGLFADKNLVALDGVSAVPGGWLNHHYRQLYVQLACVCA</sequence>
<dbReference type="PANTHER" id="PTHR43029">
    <property type="entry name" value="AMMONIUM TRANSPORTER MEP2"/>
    <property type="match status" value="1"/>
</dbReference>
<dbReference type="InterPro" id="IPR001905">
    <property type="entry name" value="Ammonium_transpt"/>
</dbReference>
<evidence type="ECO:0000256" key="2">
    <source>
        <dbReference type="ARBA" id="ARBA00005887"/>
    </source>
</evidence>
<dbReference type="InParanoid" id="K5X3K7"/>
<organism evidence="8 9">
    <name type="scientific">Phanerochaete carnosa (strain HHB-10118-sp)</name>
    <name type="common">White-rot fungus</name>
    <name type="synonym">Peniophora carnosa</name>
    <dbReference type="NCBI Taxonomy" id="650164"/>
    <lineage>
        <taxon>Eukaryota</taxon>
        <taxon>Fungi</taxon>
        <taxon>Dikarya</taxon>
        <taxon>Basidiomycota</taxon>
        <taxon>Agaricomycotina</taxon>
        <taxon>Agaricomycetes</taxon>
        <taxon>Polyporales</taxon>
        <taxon>Phanerochaetaceae</taxon>
        <taxon>Phanerochaete</taxon>
    </lineage>
</organism>
<reference evidence="8 9" key="1">
    <citation type="journal article" date="2012" name="BMC Genomics">
        <title>Comparative genomics of the white-rot fungi, Phanerochaete carnosa and P. chrysosporium, to elucidate the genetic basis of the distinct wood types they colonize.</title>
        <authorList>
            <person name="Suzuki H."/>
            <person name="MacDonald J."/>
            <person name="Syed K."/>
            <person name="Salamov A."/>
            <person name="Hori C."/>
            <person name="Aerts A."/>
            <person name="Henrissat B."/>
            <person name="Wiebenga A."/>
            <person name="vanKuyk P.A."/>
            <person name="Barry K."/>
            <person name="Lindquist E."/>
            <person name="LaButti K."/>
            <person name="Lapidus A."/>
            <person name="Lucas S."/>
            <person name="Coutinho P."/>
            <person name="Gong Y."/>
            <person name="Samejima M."/>
            <person name="Mahadevan R."/>
            <person name="Abou-Zaid M."/>
            <person name="de Vries R.P."/>
            <person name="Igarashi K."/>
            <person name="Yadav J.S."/>
            <person name="Grigoriev I.V."/>
            <person name="Master E.R."/>
        </authorList>
    </citation>
    <scope>NUCLEOTIDE SEQUENCE [LARGE SCALE GENOMIC DNA]</scope>
    <source>
        <strain evidence="8 9">HHB-10118-sp</strain>
    </source>
</reference>
<evidence type="ECO:0000256" key="1">
    <source>
        <dbReference type="ARBA" id="ARBA00004141"/>
    </source>
</evidence>
<feature type="transmembrane region" description="Helical" evidence="6">
    <location>
        <begin position="80"/>
        <end position="98"/>
    </location>
</feature>
<evidence type="ECO:0000256" key="6">
    <source>
        <dbReference type="SAM" id="Phobius"/>
    </source>
</evidence>
<keyword evidence="4 6" id="KW-1133">Transmembrane helix</keyword>
<evidence type="ECO:0000256" key="4">
    <source>
        <dbReference type="ARBA" id="ARBA00022989"/>
    </source>
</evidence>
<dbReference type="EMBL" id="JH930471">
    <property type="protein sequence ID" value="EKM57377.1"/>
    <property type="molecule type" value="Genomic_DNA"/>
</dbReference>
<evidence type="ECO:0000259" key="7">
    <source>
        <dbReference type="Pfam" id="PF00909"/>
    </source>
</evidence>
<evidence type="ECO:0000256" key="3">
    <source>
        <dbReference type="ARBA" id="ARBA00022692"/>
    </source>
</evidence>
<evidence type="ECO:0000256" key="5">
    <source>
        <dbReference type="ARBA" id="ARBA00023136"/>
    </source>
</evidence>
<dbReference type="HOGENOM" id="CLU_1540603_0_0_1"/>
<keyword evidence="5 6" id="KW-0472">Membrane</keyword>
<dbReference type="AlphaFoldDB" id="K5X3K7"/>
<protein>
    <recommendedName>
        <fullName evidence="7">Ammonium transporter AmtB-like domain-containing protein</fullName>
    </recommendedName>
</protein>
<name>K5X3K7_PHACS</name>
<dbReference type="GeneID" id="18919981"/>
<dbReference type="Proteomes" id="UP000008370">
    <property type="component" value="Unassembled WGS sequence"/>
</dbReference>
<feature type="domain" description="Ammonium transporter AmtB-like" evidence="7">
    <location>
        <begin position="54"/>
        <end position="191"/>
    </location>
</feature>
<feature type="transmembrane region" description="Helical" evidence="6">
    <location>
        <begin position="104"/>
        <end position="123"/>
    </location>
</feature>
<feature type="non-terminal residue" evidence="8">
    <location>
        <position position="191"/>
    </location>
</feature>
<dbReference type="PANTHER" id="PTHR43029:SF4">
    <property type="entry name" value="AMMONIUM TRANSPORTER MEP1-RELATED"/>
    <property type="match status" value="1"/>
</dbReference>
<dbReference type="Pfam" id="PF00909">
    <property type="entry name" value="Ammonium_transp"/>
    <property type="match status" value="2"/>
</dbReference>
<accession>K5X3K7</accession>
<feature type="non-terminal residue" evidence="8">
    <location>
        <position position="1"/>
    </location>
</feature>
<feature type="transmembrane region" description="Helical" evidence="6">
    <location>
        <begin position="52"/>
        <end position="73"/>
    </location>
</feature>
<keyword evidence="9" id="KW-1185">Reference proteome</keyword>
<dbReference type="OrthoDB" id="534912at2759"/>
<dbReference type="Gene3D" id="1.10.3430.10">
    <property type="entry name" value="Ammonium transporter AmtB like domains"/>
    <property type="match status" value="1"/>
</dbReference>
<dbReference type="GO" id="GO:0005886">
    <property type="term" value="C:plasma membrane"/>
    <property type="evidence" value="ECO:0007669"/>
    <property type="project" value="TreeGrafter"/>
</dbReference>
<dbReference type="InterPro" id="IPR029020">
    <property type="entry name" value="Ammonium/urea_transptr"/>
</dbReference>
<keyword evidence="3 6" id="KW-0812">Transmembrane</keyword>
<dbReference type="RefSeq" id="XP_007394077.1">
    <property type="nucleotide sequence ID" value="XM_007394015.1"/>
</dbReference>
<evidence type="ECO:0000313" key="9">
    <source>
        <dbReference type="Proteomes" id="UP000008370"/>
    </source>
</evidence>
<dbReference type="STRING" id="650164.K5X3K7"/>
<comment type="subcellular location">
    <subcellularLocation>
        <location evidence="1">Membrane</location>
        <topology evidence="1">Multi-pass membrane protein</topology>
    </subcellularLocation>
</comment>
<comment type="similarity">
    <text evidence="2">Belongs to the ammonia transporter channel (TC 1.A.11.2) family.</text>
</comment>
<dbReference type="KEGG" id="pco:PHACADRAFT_52672"/>
<gene>
    <name evidence="8" type="ORF">PHACADRAFT_52672</name>
</gene>